<reference evidence="7" key="2">
    <citation type="submission" date="2022-06" db="UniProtKB">
        <authorList>
            <consortium name="EnsemblMetazoa"/>
        </authorList>
    </citation>
    <scope>IDENTIFICATION</scope>
    <source>
        <strain evidence="7">PS312</strain>
    </source>
</reference>
<dbReference type="EnsemblMetazoa" id="PPA36827.1">
    <property type="protein sequence ID" value="PPA36827.1"/>
    <property type="gene ID" value="WBGene00275196"/>
</dbReference>
<evidence type="ECO:0000256" key="4">
    <source>
        <dbReference type="ARBA" id="ARBA00022833"/>
    </source>
</evidence>
<evidence type="ECO:0000313" key="8">
    <source>
        <dbReference type="Proteomes" id="UP000005239"/>
    </source>
</evidence>
<evidence type="ECO:0000256" key="3">
    <source>
        <dbReference type="ARBA" id="ARBA00022771"/>
    </source>
</evidence>
<dbReference type="GO" id="GO:0008270">
    <property type="term" value="F:zinc ion binding"/>
    <property type="evidence" value="ECO:0007669"/>
    <property type="project" value="UniProtKB-KW"/>
</dbReference>
<protein>
    <recommendedName>
        <fullName evidence="6">C2H2-type domain-containing protein</fullName>
    </recommendedName>
</protein>
<dbReference type="PANTHER" id="PTHR24403:SF67">
    <property type="entry name" value="FI01116P-RELATED"/>
    <property type="match status" value="1"/>
</dbReference>
<keyword evidence="1" id="KW-0479">Metal-binding</keyword>
<keyword evidence="3 5" id="KW-0863">Zinc-finger</keyword>
<gene>
    <name evidence="7" type="primary">WBGene00275196</name>
</gene>
<dbReference type="Pfam" id="PF00096">
    <property type="entry name" value="zf-C2H2"/>
    <property type="match status" value="2"/>
</dbReference>
<evidence type="ECO:0000256" key="2">
    <source>
        <dbReference type="ARBA" id="ARBA00022737"/>
    </source>
</evidence>
<dbReference type="PROSITE" id="PS00028">
    <property type="entry name" value="ZINC_FINGER_C2H2_1"/>
    <property type="match status" value="3"/>
</dbReference>
<feature type="domain" description="C2H2-type" evidence="6">
    <location>
        <begin position="145"/>
        <end position="172"/>
    </location>
</feature>
<dbReference type="Gene3D" id="3.30.160.60">
    <property type="entry name" value="Classic Zinc Finger"/>
    <property type="match status" value="3"/>
</dbReference>
<keyword evidence="4" id="KW-0862">Zinc</keyword>
<dbReference type="InterPro" id="IPR036236">
    <property type="entry name" value="Znf_C2H2_sf"/>
</dbReference>
<sequence length="358" mass="41168">MIERGPVHSQCGMRNNYGNDAEMRNEFRIDIPSCNRSRFAEMLRNYGKLFIQIQAFDHSTGQHMRGVLLKAVDLLQILVNTNADTLACSTPNVNKDADNEETLLKTAAKSQRLIMDEDDDSSSDDKSFHGERLSKNGKLFSKWKYKCPHCHRRFSRKGNARAHVMSHSDDIEVTLPYKCDSCDKRFAWVHTLERHMTKHLPNFKKKKSIRANFSATNEKKHIKCKICGKSYSPFVYAYHKETHLAEIKRRHKCELCGDDFRNATNLKRHNNIHSGKIDASEVVELIMHLKRHEDGTVGESTDDEDAEMKVGGATFAIRASVYQHIKRLHPNRKFADGARTVFKPGNKRVKAKVRKSKK</sequence>
<dbReference type="FunFam" id="3.30.160.60:FF:000882">
    <property type="entry name" value="Predicted gene, 21060"/>
    <property type="match status" value="1"/>
</dbReference>
<dbReference type="Proteomes" id="UP000005239">
    <property type="component" value="Unassembled WGS sequence"/>
</dbReference>
<dbReference type="InterPro" id="IPR050688">
    <property type="entry name" value="Zinc_finger/UBP_domain"/>
</dbReference>
<dbReference type="GO" id="GO:0006357">
    <property type="term" value="P:regulation of transcription by RNA polymerase II"/>
    <property type="evidence" value="ECO:0000318"/>
    <property type="project" value="GO_Central"/>
</dbReference>
<feature type="domain" description="C2H2-type" evidence="6">
    <location>
        <begin position="177"/>
        <end position="199"/>
    </location>
</feature>
<accession>A0A8R1YW40</accession>
<name>A0A8R1YW40_PRIPA</name>
<dbReference type="GO" id="GO:0043035">
    <property type="term" value="F:chromatin insulator sequence binding"/>
    <property type="evidence" value="ECO:0000318"/>
    <property type="project" value="GO_Central"/>
</dbReference>
<dbReference type="PROSITE" id="PS50157">
    <property type="entry name" value="ZINC_FINGER_C2H2_2"/>
    <property type="match status" value="3"/>
</dbReference>
<reference evidence="8" key="1">
    <citation type="journal article" date="2008" name="Nat. Genet.">
        <title>The Pristionchus pacificus genome provides a unique perspective on nematode lifestyle and parasitism.</title>
        <authorList>
            <person name="Dieterich C."/>
            <person name="Clifton S.W."/>
            <person name="Schuster L.N."/>
            <person name="Chinwalla A."/>
            <person name="Delehaunty K."/>
            <person name="Dinkelacker I."/>
            <person name="Fulton L."/>
            <person name="Fulton R."/>
            <person name="Godfrey J."/>
            <person name="Minx P."/>
            <person name="Mitreva M."/>
            <person name="Roeseler W."/>
            <person name="Tian H."/>
            <person name="Witte H."/>
            <person name="Yang S.P."/>
            <person name="Wilson R.K."/>
            <person name="Sommer R.J."/>
        </authorList>
    </citation>
    <scope>NUCLEOTIDE SEQUENCE [LARGE SCALE GENOMIC DNA]</scope>
    <source>
        <strain evidence="8">PS312</strain>
    </source>
</reference>
<dbReference type="GO" id="GO:0005694">
    <property type="term" value="C:chromosome"/>
    <property type="evidence" value="ECO:0000318"/>
    <property type="project" value="GO_Central"/>
</dbReference>
<keyword evidence="2" id="KW-0677">Repeat</keyword>
<evidence type="ECO:0000259" key="6">
    <source>
        <dbReference type="PROSITE" id="PS50157"/>
    </source>
</evidence>
<feature type="domain" description="C2H2-type" evidence="6">
    <location>
        <begin position="251"/>
        <end position="278"/>
    </location>
</feature>
<dbReference type="PANTHER" id="PTHR24403">
    <property type="entry name" value="ZINC FINGER PROTEIN"/>
    <property type="match status" value="1"/>
</dbReference>
<dbReference type="SMART" id="SM00355">
    <property type="entry name" value="ZnF_C2H2"/>
    <property type="match status" value="4"/>
</dbReference>
<organism evidence="7 8">
    <name type="scientific">Pristionchus pacificus</name>
    <name type="common">Parasitic nematode worm</name>
    <dbReference type="NCBI Taxonomy" id="54126"/>
    <lineage>
        <taxon>Eukaryota</taxon>
        <taxon>Metazoa</taxon>
        <taxon>Ecdysozoa</taxon>
        <taxon>Nematoda</taxon>
        <taxon>Chromadorea</taxon>
        <taxon>Rhabditida</taxon>
        <taxon>Rhabditina</taxon>
        <taxon>Diplogasteromorpha</taxon>
        <taxon>Diplogasteroidea</taxon>
        <taxon>Neodiplogasteridae</taxon>
        <taxon>Pristionchus</taxon>
    </lineage>
</organism>
<dbReference type="InterPro" id="IPR013087">
    <property type="entry name" value="Znf_C2H2_type"/>
</dbReference>
<dbReference type="SUPFAM" id="SSF57667">
    <property type="entry name" value="beta-beta-alpha zinc fingers"/>
    <property type="match status" value="2"/>
</dbReference>
<evidence type="ECO:0000313" key="7">
    <source>
        <dbReference type="EnsemblMetazoa" id="PPA36827.1"/>
    </source>
</evidence>
<dbReference type="AlphaFoldDB" id="A0A8R1YW40"/>
<evidence type="ECO:0000256" key="5">
    <source>
        <dbReference type="PROSITE-ProRule" id="PRU00042"/>
    </source>
</evidence>
<keyword evidence="8" id="KW-1185">Reference proteome</keyword>
<proteinExistence type="predicted"/>
<evidence type="ECO:0000256" key="1">
    <source>
        <dbReference type="ARBA" id="ARBA00022723"/>
    </source>
</evidence>